<comment type="caution">
    <text evidence="1">The sequence shown here is derived from an EMBL/GenBank/DDBJ whole genome shotgun (WGS) entry which is preliminary data.</text>
</comment>
<gene>
    <name evidence="1" type="ORF">DFR56_11683</name>
</gene>
<evidence type="ECO:0000313" key="1">
    <source>
        <dbReference type="EMBL" id="PXW83404.1"/>
    </source>
</evidence>
<dbReference type="EMBL" id="QJJQ01000016">
    <property type="protein sequence ID" value="PXW83404.1"/>
    <property type="molecule type" value="Genomic_DNA"/>
</dbReference>
<reference evidence="1 2" key="1">
    <citation type="submission" date="2018-05" db="EMBL/GenBank/DDBJ databases">
        <title>Genomic Encyclopedia of Type Strains, Phase IV (KMG-IV): sequencing the most valuable type-strain genomes for metagenomic binning, comparative biology and taxonomic classification.</title>
        <authorList>
            <person name="Goeker M."/>
        </authorList>
    </citation>
    <scope>NUCLEOTIDE SEQUENCE [LARGE SCALE GENOMIC DNA]</scope>
    <source>
        <strain evidence="1 2">DSM 28556</strain>
    </source>
</reference>
<dbReference type="AlphaFoldDB" id="A0A2V3VQI0"/>
<sequence length="90" mass="10664">MNVVEMIYSTTNLKNVYDDKNWEDILNDFQVKINYNLQKVPANDRDDLEQEIKLKIIEKVNNLLVKNNTPGFWEFLSIQTKKDQGSYSIH</sequence>
<name>A0A2V3VQI0_9BACI</name>
<accession>A0A2V3VQI0</accession>
<protein>
    <submittedName>
        <fullName evidence="1">Uncharacterized protein</fullName>
    </submittedName>
</protein>
<proteinExistence type="predicted"/>
<evidence type="ECO:0000313" key="2">
    <source>
        <dbReference type="Proteomes" id="UP000247978"/>
    </source>
</evidence>
<keyword evidence="2" id="KW-1185">Reference proteome</keyword>
<dbReference type="Proteomes" id="UP000247978">
    <property type="component" value="Unassembled WGS sequence"/>
</dbReference>
<organism evidence="1 2">
    <name type="scientific">Pseudogracilibacillus auburnensis</name>
    <dbReference type="NCBI Taxonomy" id="1494959"/>
    <lineage>
        <taxon>Bacteria</taxon>
        <taxon>Bacillati</taxon>
        <taxon>Bacillota</taxon>
        <taxon>Bacilli</taxon>
        <taxon>Bacillales</taxon>
        <taxon>Bacillaceae</taxon>
        <taxon>Pseudogracilibacillus</taxon>
    </lineage>
</organism>